<organism evidence="1 2">
    <name type="scientific">Staphylococcus saprophyticus</name>
    <dbReference type="NCBI Taxonomy" id="29385"/>
    <lineage>
        <taxon>Bacteria</taxon>
        <taxon>Bacillati</taxon>
        <taxon>Bacillota</taxon>
        <taxon>Bacilli</taxon>
        <taxon>Bacillales</taxon>
        <taxon>Staphylococcaceae</taxon>
        <taxon>Staphylococcus</taxon>
    </lineage>
</organism>
<proteinExistence type="predicted"/>
<evidence type="ECO:0000313" key="2">
    <source>
        <dbReference type="Proteomes" id="UP000254707"/>
    </source>
</evidence>
<accession>A0A380HKD4</accession>
<dbReference type="EMBL" id="UHED01000001">
    <property type="protein sequence ID" value="SUM81799.1"/>
    <property type="molecule type" value="Genomic_DNA"/>
</dbReference>
<protein>
    <submittedName>
        <fullName evidence="1">Putative nucleoside-diphosphate-sugar epimerase</fullName>
    </submittedName>
</protein>
<evidence type="ECO:0000313" key="1">
    <source>
        <dbReference type="EMBL" id="SUM81799.1"/>
    </source>
</evidence>
<dbReference type="AlphaFoldDB" id="A0A380HKD4"/>
<dbReference type="GeneID" id="66866322"/>
<dbReference type="Gene3D" id="3.90.25.10">
    <property type="entry name" value="UDP-galactose 4-epimerase, domain 1"/>
    <property type="match status" value="1"/>
</dbReference>
<dbReference type="Proteomes" id="UP000254707">
    <property type="component" value="Unassembled WGS sequence"/>
</dbReference>
<reference evidence="1 2" key="1">
    <citation type="submission" date="2018-06" db="EMBL/GenBank/DDBJ databases">
        <authorList>
            <consortium name="Pathogen Informatics"/>
            <person name="Doyle S."/>
        </authorList>
    </citation>
    <scope>NUCLEOTIDE SEQUENCE [LARGE SCALE GENOMIC DNA]</scope>
    <source>
        <strain evidence="1 2">NCTC7688</strain>
    </source>
</reference>
<gene>
    <name evidence="1" type="ORF">NCTC7688_00293</name>
</gene>
<sequence length="80" mass="8952">MEALAQILSEVANSNISYDPVTLEKFGKMYDEPKGFGPLLASMYKAGEMGLLDQSSNDFEKLTGGKPDTFETYLHKHYKN</sequence>
<dbReference type="RefSeq" id="WP_002482104.1">
    <property type="nucleotide sequence ID" value="NZ_CAXOQR010000013.1"/>
</dbReference>
<name>A0A380HKD4_STASA</name>